<keyword evidence="8" id="KW-0768">Sushi</keyword>
<dbReference type="PROSITE" id="PS50923">
    <property type="entry name" value="SUSHI"/>
    <property type="match status" value="2"/>
</dbReference>
<comment type="caution">
    <text evidence="7">Lacks conserved residue(s) required for the propagation of feature annotation.</text>
</comment>
<feature type="domain" description="Sushi" evidence="15">
    <location>
        <begin position="2413"/>
        <end position="2472"/>
    </location>
</feature>
<dbReference type="Pfam" id="PF00530">
    <property type="entry name" value="SRCR"/>
    <property type="match status" value="17"/>
</dbReference>
<dbReference type="SMART" id="SM00202">
    <property type="entry name" value="SR"/>
    <property type="match status" value="17"/>
</dbReference>
<dbReference type="Pfam" id="PF00084">
    <property type="entry name" value="Sushi"/>
    <property type="match status" value="2"/>
</dbReference>
<dbReference type="FunFam" id="3.10.250.10:FF:000006">
    <property type="entry name" value="neurotrypsin isoform X2"/>
    <property type="match status" value="4"/>
</dbReference>
<feature type="domain" description="SRCR" evidence="13">
    <location>
        <begin position="146"/>
        <end position="247"/>
    </location>
</feature>
<evidence type="ECO:0000256" key="2">
    <source>
        <dbReference type="ARBA" id="ARBA00022729"/>
    </source>
</evidence>
<dbReference type="PROSITE" id="PS00420">
    <property type="entry name" value="SRCR_1"/>
    <property type="match status" value="8"/>
</dbReference>
<dbReference type="Gene3D" id="3.10.250.10">
    <property type="entry name" value="SRCR-like domain"/>
    <property type="match status" value="17"/>
</dbReference>
<comment type="caution">
    <text evidence="16">The sequence shown here is derived from an EMBL/GenBank/DDBJ whole genome shotgun (WGS) entry which is preliminary data.</text>
</comment>
<dbReference type="InterPro" id="IPR035976">
    <property type="entry name" value="Sushi/SCR/CCP_sf"/>
</dbReference>
<feature type="disulfide bond" evidence="7">
    <location>
        <begin position="327"/>
        <end position="337"/>
    </location>
</feature>
<dbReference type="InterPro" id="IPR003410">
    <property type="entry name" value="HYR_dom"/>
</dbReference>
<sequence length="2523" mass="270445">MSARTKHTRYSVLSIAIVLTFLSQQTKGQSLSVRLRGNGATAVRGRVEILHNNTWGTICDDHFDQNAAKAVCKMLGQYASNRFIVARTQGYFGAGVGPIWLDDVNCAGTESSLLNCQLKPWGQQNCQHNEDAGVDCNAAQVAGIPIRLRDGPSSSEGRVEIQINNTWGTVCDDEWNELSAKVVCSALHFRNYVAIPVGNSYYGNGTGPILLDDVKCLGTEPGLGACDHKPFGVNNCGHSEDAGVMCLQGASNPSNVQVRLRGGLNNYEGRVEINVFGKWGTICDDNFDQREANVICSMLKRQRGGRVLKGRQYGGGKGPIWLDDLECNGTETDISACVHKAWGVNNCGHDEDAAVSCLPNTIPQIQVRLAGGSDSNRGRIEVQYNNTWGTVCDDKWSNADAQVACRMMSKPLQHMDLVQERFLWTVWPVSARKPPWQQCNFDGWGINNCQHSEDAGVICQDINVQVPVRLSGGRGSFEGRLEILYNNSWGTVCDDSFGPNEAKVICKQLGYASTPAPIAKGNAYFGAGSGQILLDDLNCKGTEKGVQFCAHRGWGKTNCDHTEDASVICPAGAGGQNNVTVRLVGGTNANEGRLEVNYQGVWGTVCDDYFDTVAAQVVCKMLNLPWQGAQPRAKAFFGQGTGQIFLDNVICRGNETSIAYCRHRPWKTSNCRHSEDVGVVCGGLKRVRVRLRGGTSTSNGRVELFYNNTWGTVCDDLFSDKAAGVICHSLGFRRDHSKAIAGGTYGNGTGPILLDDVICKGTENSITQCRNKGWYTNNCGHGEDVGVSCNTANPRLRLVGGTRTKGRVEINIYGTWGTICDDKFDGNAAKVVCKQLGLPYQNALPQTSATYGQGTGPILLDDVTCQGNETSVLDCRTNQIGLNDCDHTEDVGVICSNTVASNNIQVRLVGSTNPQEGLLQVQYNGIWGTVCDDDFTDQAAKVVCNMLHKTYVQARRVDGSRYAKANQNYGPIWLDGTKCNGTESSLSNCVHNPWGTNDCDHTEDIGVICDTAQSLNLQIRLSNGTANAGRVEIYHNGKWGTMCDDGFGIQEANVVCKQLHQPFVMAVPLANAFYGSANSTVPVWIDDINCAGNETNVGYCQRKPWGVNDCDHTEDASVICIRSNPNPPPVSVRLVGGLTRSQGRVQVRYNGFYGTICDDAWDVRDAQVVCRMLGYSTVGARPLTGIGSGVGPIWMDNVECRGTESNIGSCTFKGWGEHDCDHSEDAGVFCVDNSVVNLSVRLSNGPSSMEGRVEVQYNGTWGTVCDDKWSNADAQVVCRMLGYSTDGAVALRNAAYGQGTGTILFDDVVCIGTESNLGQCKYNGLGLSNCDHSEDAGVRCNAAGTVTTNVQVRLANGTNSLSGRVEVFYNNTWGTICDDYFDYREAQVICSMLGLSPVGAKAKVHGFFGQGRGPILLDNLNCHGNETSIAQCGNRGWGVSNCRHSEDAGVICGGRIQTSPIRLVGGSNRYEGRVEIFHNQVWGTICDDRTDYRVAQVICRSLGYPSTSAASKSGAYFGSGKGQIWMDDLHCSGTEQTIDTCSFRPWGTNNCGHQEDLSVICTSPPVPIRLVNSDGTPGTTQGRVEIRLNNTWGTVCDDMFDTHAAGVVCGMLGFSRSGATYKSRAFFGQGSGPILLDDTKCSGQEKTLLQCSSKPPGQNNCDHSEDVGVICGGTVQLPLRLVGGSSRYNGRLEVQVNGTWGTVCDDYFTTNAAVVTCRMLGYPTRGAYSLSRAYYGAGMGPIWLDDVKCSGNESSILQCSHRPLNSTNCRHGEDVGVVCTNTPRTTTPRATRRPTSPLPTPSPSQTFVRLVNGQDAYSGRVEVFAFGKWGTICDDNWAASAAGVICRMLGYSRLNAAAITQARFGQGMGKIWLDNTNCTGIETSITQCRSNGWGAHNCGHQEDAGVQCSSAKIPNNFLLITDTVNKTIYRMDLSSGGSYVDIPLHNHDNPIAIDYDPIQDYIYWTDVGSHQIRKAKLDGTGDSTVRQLSNVAIMDGIAIDALSQLIFYTDTGSNTIVVMTSDGTSSRAIINQNLDEPRAIIVNPQTGKIYWTDWGKNATIETANYDGSNRQALINSNLKWPNGLAIDFSNNMMYWCDGGTGLIEKSNLDGSGRTTLLNEPTSHYFGLTLFNGVLYFTDWRRSTVMQINTDGTNKKSVGPVAFGRLNDIHLHFNGFGNTGTNGCSAGKAGCSHICLPVAGGSRKCACPDGLTLQPDQLTCGRLSSCSKLTNPVNGVFTPSSCTTNSTAVGGVCTATCKAGYTLYGQGSLTCYGNGRWSNYGASIVCRDTQAPSLTCPQNIGVSADKGSQTATVTWTKPSATDNSGKPVTIIQTMTSPVRLGSGTYSVSVMAFDSVGQTASCQFQIVVKVMQCPGLTPPTNGVILSPMCNTYYGATCQIGCQPGYTLQGGQSYAKTCPAPPTITNGKVTCMPPYTVGKVCSQACNNGYSAVGGTGSLQCQGSGSWSGQSLLCTNGVIGSSSALRSSGSSGGSSNVNSGAITAGVVVGAIIIVLILAAAFLYVKRQ</sequence>
<feature type="repeat" description="LDL-receptor class B" evidence="9">
    <location>
        <begin position="2004"/>
        <end position="2046"/>
    </location>
</feature>
<dbReference type="FunFam" id="3.10.250.10:FF:000011">
    <property type="entry name" value="Scavenger receptor class A member 5"/>
    <property type="match status" value="7"/>
</dbReference>
<dbReference type="InterPro" id="IPR000436">
    <property type="entry name" value="Sushi_SCR_CCP_dom"/>
</dbReference>
<evidence type="ECO:0000256" key="9">
    <source>
        <dbReference type="PROSITE-ProRule" id="PRU00461"/>
    </source>
</evidence>
<evidence type="ECO:0000256" key="8">
    <source>
        <dbReference type="PROSITE-ProRule" id="PRU00302"/>
    </source>
</evidence>
<feature type="domain" description="SRCR" evidence="13">
    <location>
        <begin position="33"/>
        <end position="137"/>
    </location>
</feature>
<feature type="domain" description="SRCR" evidence="13">
    <location>
        <begin position="468"/>
        <end position="570"/>
    </location>
</feature>
<feature type="domain" description="SRCR" evidence="13">
    <location>
        <begin position="1808"/>
        <end position="1909"/>
    </location>
</feature>
<evidence type="ECO:0000259" key="14">
    <source>
        <dbReference type="PROSITE" id="PS50825"/>
    </source>
</evidence>
<dbReference type="GO" id="GO:0016020">
    <property type="term" value="C:membrane"/>
    <property type="evidence" value="ECO:0007669"/>
    <property type="project" value="InterPro"/>
</dbReference>
<feature type="disulfide bond" evidence="7">
    <location>
        <begin position="1749"/>
        <end position="1759"/>
    </location>
</feature>
<reference evidence="16" key="1">
    <citation type="submission" date="2019-08" db="EMBL/GenBank/DDBJ databases">
        <title>The improved chromosome-level genome for the pearl oyster Pinctada fucata martensii using PacBio sequencing and Hi-C.</title>
        <authorList>
            <person name="Zheng Z."/>
        </authorList>
    </citation>
    <scope>NUCLEOTIDE SEQUENCE</scope>
    <source>
        <strain evidence="16">ZZ-2019</strain>
        <tissue evidence="16">Adductor muscle</tissue>
    </source>
</reference>
<evidence type="ECO:0000259" key="13">
    <source>
        <dbReference type="PROSITE" id="PS50287"/>
    </source>
</evidence>
<feature type="domain" description="Sushi" evidence="15">
    <location>
        <begin position="2223"/>
        <end position="2287"/>
    </location>
</feature>
<feature type="domain" description="SRCR" evidence="13">
    <location>
        <begin position="581"/>
        <end position="682"/>
    </location>
</feature>
<keyword evidence="4 7" id="KW-1015">Disulfide bond</keyword>
<feature type="domain" description="SRCR" evidence="13">
    <location>
        <begin position="1352"/>
        <end position="1453"/>
    </location>
</feature>
<feature type="repeat" description="LDL-receptor class B" evidence="9">
    <location>
        <begin position="2091"/>
        <end position="2133"/>
    </location>
</feature>
<dbReference type="InterPro" id="IPR011042">
    <property type="entry name" value="6-blade_b-propeller_TolB-like"/>
</dbReference>
<feature type="compositionally biased region" description="Low complexity" evidence="10">
    <location>
        <begin position="1782"/>
        <end position="1795"/>
    </location>
</feature>
<dbReference type="SMART" id="SM00135">
    <property type="entry name" value="LY"/>
    <property type="match status" value="5"/>
</dbReference>
<feature type="disulfide bond" evidence="7">
    <location>
        <begin position="1200"/>
        <end position="1210"/>
    </location>
</feature>
<feature type="domain" description="SRCR" evidence="13">
    <location>
        <begin position="1679"/>
        <end position="1780"/>
    </location>
</feature>
<evidence type="ECO:0000313" key="17">
    <source>
        <dbReference type="Proteomes" id="UP001186944"/>
    </source>
</evidence>
<feature type="transmembrane region" description="Helical" evidence="11">
    <location>
        <begin position="2497"/>
        <end position="2520"/>
    </location>
</feature>
<keyword evidence="6" id="KW-0325">Glycoprotein</keyword>
<feature type="disulfide bond" evidence="7">
    <location>
        <begin position="759"/>
        <end position="769"/>
    </location>
</feature>
<feature type="disulfide bond" evidence="7">
    <location>
        <begin position="979"/>
        <end position="989"/>
    </location>
</feature>
<dbReference type="PANTHER" id="PTHR19331">
    <property type="entry name" value="SCAVENGER RECEPTOR DOMAIN-CONTAINING"/>
    <property type="match status" value="1"/>
</dbReference>
<feature type="disulfide bond" evidence="7">
    <location>
        <begin position="216"/>
        <end position="226"/>
    </location>
</feature>
<feature type="domain" description="SRCR" evidence="13">
    <location>
        <begin position="367"/>
        <end position="460"/>
    </location>
</feature>
<keyword evidence="1" id="KW-0245">EGF-like domain</keyword>
<feature type="disulfide bond" evidence="7">
    <location>
        <begin position="1422"/>
        <end position="1432"/>
    </location>
</feature>
<feature type="disulfide bond" evidence="7">
    <location>
        <begin position="1090"/>
        <end position="1100"/>
    </location>
</feature>
<evidence type="ECO:0000256" key="5">
    <source>
        <dbReference type="ARBA" id="ARBA00023170"/>
    </source>
</evidence>
<feature type="signal peptide" evidence="12">
    <location>
        <begin position="1"/>
        <end position="28"/>
    </location>
</feature>
<feature type="chain" id="PRO_5041724691" description="Deleted in malignant brain tumors 1 protein-like" evidence="12">
    <location>
        <begin position="29"/>
        <end position="2523"/>
    </location>
</feature>
<dbReference type="PROSITE" id="PS50825">
    <property type="entry name" value="HYR"/>
    <property type="match status" value="1"/>
</dbReference>
<dbReference type="Proteomes" id="UP001186944">
    <property type="component" value="Unassembled WGS sequence"/>
</dbReference>
<keyword evidence="11" id="KW-1133">Transmembrane helix</keyword>
<evidence type="ECO:0000256" key="12">
    <source>
        <dbReference type="SAM" id="SignalP"/>
    </source>
</evidence>
<dbReference type="PRINTS" id="PR00258">
    <property type="entry name" value="SPERACTRCPTR"/>
</dbReference>
<evidence type="ECO:0000256" key="3">
    <source>
        <dbReference type="ARBA" id="ARBA00022737"/>
    </source>
</evidence>
<dbReference type="EMBL" id="VSWD01000011">
    <property type="protein sequence ID" value="KAK3087601.1"/>
    <property type="molecule type" value="Genomic_DNA"/>
</dbReference>
<dbReference type="SUPFAM" id="SSF56487">
    <property type="entry name" value="SRCR-like"/>
    <property type="match status" value="17"/>
</dbReference>
<keyword evidence="3" id="KW-0677">Repeat</keyword>
<feature type="domain" description="SRCR" evidence="13">
    <location>
        <begin position="258"/>
        <end position="358"/>
    </location>
</feature>
<keyword evidence="2 12" id="KW-0732">Signal</keyword>
<feature type="disulfide bond" evidence="7">
    <location>
        <begin position="296"/>
        <end position="357"/>
    </location>
</feature>
<dbReference type="Pfam" id="PF02494">
    <property type="entry name" value="HYR"/>
    <property type="match status" value="1"/>
</dbReference>
<keyword evidence="5" id="KW-0675">Receptor</keyword>
<evidence type="ECO:0000256" key="7">
    <source>
        <dbReference type="PROSITE-ProRule" id="PRU00196"/>
    </source>
</evidence>
<evidence type="ECO:0000256" key="11">
    <source>
        <dbReference type="SAM" id="Phobius"/>
    </source>
</evidence>
<dbReference type="InterPro" id="IPR000033">
    <property type="entry name" value="LDLR_classB_rpt"/>
</dbReference>
<feature type="domain" description="SRCR" evidence="13">
    <location>
        <begin position="1461"/>
        <end position="1562"/>
    </location>
</feature>
<feature type="disulfide bond" evidence="7">
    <location>
        <begin position="1878"/>
        <end position="1888"/>
    </location>
</feature>
<evidence type="ECO:0000256" key="10">
    <source>
        <dbReference type="SAM" id="MobiDB-lite"/>
    </source>
</evidence>
<dbReference type="PANTHER" id="PTHR19331:SF465">
    <property type="entry name" value="EGG PEPTIDE SPERACT RECEPTOR"/>
    <property type="match status" value="1"/>
</dbReference>
<feature type="repeat" description="LDL-receptor class B" evidence="9">
    <location>
        <begin position="2047"/>
        <end position="2090"/>
    </location>
</feature>
<accession>A0AA88XLK3</accession>
<feature type="disulfide bond" evidence="7">
    <location>
        <begin position="1641"/>
        <end position="1651"/>
    </location>
</feature>
<feature type="disulfide bond" evidence="7">
    <location>
        <begin position="539"/>
        <end position="549"/>
    </location>
</feature>
<dbReference type="PROSITE" id="PS51120">
    <property type="entry name" value="LDLRB"/>
    <property type="match status" value="4"/>
</dbReference>
<dbReference type="CDD" id="cd00033">
    <property type="entry name" value="CCP"/>
    <property type="match status" value="3"/>
</dbReference>
<feature type="domain" description="SRCR" evidence="13">
    <location>
        <begin position="1132"/>
        <end position="1231"/>
    </location>
</feature>
<feature type="disulfide bond" evidence="7">
    <location>
        <begin position="865"/>
        <end position="875"/>
    </location>
</feature>
<feature type="disulfide bond" evidence="7">
    <location>
        <begin position="651"/>
        <end position="661"/>
    </location>
</feature>
<dbReference type="Gene3D" id="2.10.70.10">
    <property type="entry name" value="Complement Module, domain 1"/>
    <property type="match status" value="3"/>
</dbReference>
<feature type="disulfide bond" evidence="7">
    <location>
        <begin position="283"/>
        <end position="347"/>
    </location>
</feature>
<feature type="domain" description="HYR" evidence="14">
    <location>
        <begin position="2286"/>
        <end position="2368"/>
    </location>
</feature>
<dbReference type="Pfam" id="PF00058">
    <property type="entry name" value="Ldl_recept_b"/>
    <property type="match status" value="1"/>
</dbReference>
<evidence type="ECO:0000313" key="16">
    <source>
        <dbReference type="EMBL" id="KAK3087601.1"/>
    </source>
</evidence>
<proteinExistence type="predicted"/>
<gene>
    <name evidence="16" type="ORF">FSP39_008130</name>
</gene>
<dbReference type="Gene3D" id="2.120.10.30">
    <property type="entry name" value="TolB, C-terminal domain"/>
    <property type="match status" value="1"/>
</dbReference>
<dbReference type="InterPro" id="IPR036772">
    <property type="entry name" value="SRCR-like_dom_sf"/>
</dbReference>
<dbReference type="SMART" id="SM00032">
    <property type="entry name" value="CCP"/>
    <property type="match status" value="3"/>
</dbReference>
<feature type="repeat" description="LDL-receptor class B" evidence="9">
    <location>
        <begin position="1960"/>
        <end position="2003"/>
    </location>
</feature>
<dbReference type="PROSITE" id="PS50287">
    <property type="entry name" value="SRCR_2"/>
    <property type="match status" value="17"/>
</dbReference>
<dbReference type="Pfam" id="PF14670">
    <property type="entry name" value="FXa_inhibition"/>
    <property type="match status" value="1"/>
</dbReference>
<evidence type="ECO:0000259" key="15">
    <source>
        <dbReference type="PROSITE" id="PS50923"/>
    </source>
</evidence>
<evidence type="ECO:0000256" key="6">
    <source>
        <dbReference type="ARBA" id="ARBA00023180"/>
    </source>
</evidence>
<dbReference type="InterPro" id="IPR001190">
    <property type="entry name" value="SRCR"/>
</dbReference>
<dbReference type="FunFam" id="3.10.250.10:FF:000007">
    <property type="entry name" value="Soluble scavenger receptor cysteine-rich domain-containing protein SSC5D"/>
    <property type="match status" value="1"/>
</dbReference>
<feature type="domain" description="SRCR" evidence="13">
    <location>
        <begin position="796"/>
        <end position="896"/>
    </location>
</feature>
<feature type="disulfide bond" evidence="7">
    <location>
        <begin position="1310"/>
        <end position="1320"/>
    </location>
</feature>
<keyword evidence="11" id="KW-0812">Transmembrane</keyword>
<evidence type="ECO:0000256" key="1">
    <source>
        <dbReference type="ARBA" id="ARBA00022536"/>
    </source>
</evidence>
<dbReference type="FunFam" id="2.120.10.30:FF:000241">
    <property type="entry name" value="Low-density lipoprotein receptor-related protein 6"/>
    <property type="match status" value="1"/>
</dbReference>
<feature type="disulfide bond" evidence="7">
    <location>
        <begin position="106"/>
        <end position="116"/>
    </location>
</feature>
<feature type="domain" description="SRCR" evidence="13">
    <location>
        <begin position="689"/>
        <end position="790"/>
    </location>
</feature>
<protein>
    <recommendedName>
        <fullName evidence="18">Deleted in malignant brain tumors 1 protein-like</fullName>
    </recommendedName>
</protein>
<feature type="region of interest" description="Disordered" evidence="10">
    <location>
        <begin position="1780"/>
        <end position="1804"/>
    </location>
</feature>
<evidence type="ECO:0000256" key="4">
    <source>
        <dbReference type="ARBA" id="ARBA00023157"/>
    </source>
</evidence>
<name>A0AA88XLK3_PINIB</name>
<dbReference type="SUPFAM" id="SSF63825">
    <property type="entry name" value="YWTD domain"/>
    <property type="match status" value="1"/>
</dbReference>
<feature type="disulfide bond" evidence="7">
    <location>
        <begin position="1531"/>
        <end position="1541"/>
    </location>
</feature>
<dbReference type="SUPFAM" id="SSF57535">
    <property type="entry name" value="Complement control module/SCR domain"/>
    <property type="match status" value="2"/>
</dbReference>
<organism evidence="16 17">
    <name type="scientific">Pinctada imbricata</name>
    <name type="common">Atlantic pearl-oyster</name>
    <name type="synonym">Pinctada martensii</name>
    <dbReference type="NCBI Taxonomy" id="66713"/>
    <lineage>
        <taxon>Eukaryota</taxon>
        <taxon>Metazoa</taxon>
        <taxon>Spiralia</taxon>
        <taxon>Lophotrochozoa</taxon>
        <taxon>Mollusca</taxon>
        <taxon>Bivalvia</taxon>
        <taxon>Autobranchia</taxon>
        <taxon>Pteriomorphia</taxon>
        <taxon>Pterioida</taxon>
        <taxon>Pterioidea</taxon>
        <taxon>Pteriidae</taxon>
        <taxon>Pinctada</taxon>
    </lineage>
</organism>
<evidence type="ECO:0008006" key="18">
    <source>
        <dbReference type="Google" id="ProtNLM"/>
    </source>
</evidence>
<dbReference type="FunFam" id="3.10.250.10:FF:000001">
    <property type="entry name" value="Lysyl oxidase 4 isoform X1"/>
    <property type="match status" value="4"/>
</dbReference>
<dbReference type="SUPFAM" id="SSF57196">
    <property type="entry name" value="EGF/Laminin"/>
    <property type="match status" value="1"/>
</dbReference>
<keyword evidence="17" id="KW-1185">Reference proteome</keyword>
<keyword evidence="11" id="KW-0472">Membrane</keyword>
<feature type="domain" description="SRCR" evidence="13">
    <location>
        <begin position="1240"/>
        <end position="1341"/>
    </location>
</feature>
<feature type="domain" description="SRCR" evidence="13">
    <location>
        <begin position="1568"/>
        <end position="1672"/>
    </location>
</feature>
<feature type="domain" description="SRCR" evidence="13">
    <location>
        <begin position="906"/>
        <end position="1010"/>
    </location>
</feature>
<feature type="domain" description="SRCR" evidence="13">
    <location>
        <begin position="1019"/>
        <end position="1121"/>
    </location>
</feature>